<reference evidence="2 3" key="1">
    <citation type="submission" date="2023-09" db="EMBL/GenBank/DDBJ databases">
        <authorList>
            <person name="Rey-Velasco X."/>
        </authorList>
    </citation>
    <scope>NUCLEOTIDE SEQUENCE [LARGE SCALE GENOMIC DNA]</scope>
    <source>
        <strain evidence="2 3">P007</strain>
    </source>
</reference>
<dbReference type="Gene3D" id="3.40.30.10">
    <property type="entry name" value="Glutaredoxin"/>
    <property type="match status" value="1"/>
</dbReference>
<dbReference type="PROSITE" id="PS51352">
    <property type="entry name" value="THIOREDOXIN_2"/>
    <property type="match status" value="1"/>
</dbReference>
<dbReference type="InterPro" id="IPR047262">
    <property type="entry name" value="PRX-like1"/>
</dbReference>
<dbReference type="PANTHER" id="PTHR43640:SF1">
    <property type="entry name" value="THIOREDOXIN-DEPENDENT PEROXIREDOXIN"/>
    <property type="match status" value="1"/>
</dbReference>
<evidence type="ECO:0000313" key="3">
    <source>
        <dbReference type="Proteomes" id="UP001250662"/>
    </source>
</evidence>
<gene>
    <name evidence="2" type="ORF">RM520_14795</name>
</gene>
<sequence length="205" mass="22973">MRNLKSFGLVTMLFILTAFVKNDNPILLGYKVGDVASDFSLKNINGEMISLSDYNQAKGFLVIFTCNTCPYAVAYEDRIIALDKKYKPLGVPVVAINPNNPEIQSGDSFEGMKVRAQEKGFTFPYLFDEGQKIYPKYGAQRTPHVYLLEKTKVGNIVRYIGAIDDNYQDESQVEEKFVEIAVDNMLSGKEIEIKTTRAIGCSIKA</sequence>
<protein>
    <submittedName>
        <fullName evidence="2">Thioredoxin family protein</fullName>
    </submittedName>
</protein>
<dbReference type="Proteomes" id="UP001250662">
    <property type="component" value="Unassembled WGS sequence"/>
</dbReference>
<dbReference type="InterPro" id="IPR000866">
    <property type="entry name" value="AhpC/TSA"/>
</dbReference>
<keyword evidence="3" id="KW-1185">Reference proteome</keyword>
<proteinExistence type="predicted"/>
<name>A0ABU3BL48_9FLAO</name>
<dbReference type="Pfam" id="PF00578">
    <property type="entry name" value="AhpC-TSA"/>
    <property type="match status" value="1"/>
</dbReference>
<feature type="domain" description="Thioredoxin" evidence="1">
    <location>
        <begin position="30"/>
        <end position="183"/>
    </location>
</feature>
<evidence type="ECO:0000259" key="1">
    <source>
        <dbReference type="PROSITE" id="PS51352"/>
    </source>
</evidence>
<dbReference type="CDD" id="cd02969">
    <property type="entry name" value="PRX_like1"/>
    <property type="match status" value="1"/>
</dbReference>
<dbReference type="RefSeq" id="WP_311388515.1">
    <property type="nucleotide sequence ID" value="NZ_JAVRHU010000006.1"/>
</dbReference>
<dbReference type="InterPro" id="IPR013766">
    <property type="entry name" value="Thioredoxin_domain"/>
</dbReference>
<evidence type="ECO:0000313" key="2">
    <source>
        <dbReference type="EMBL" id="MDT0622896.1"/>
    </source>
</evidence>
<accession>A0ABU3BL48</accession>
<dbReference type="SUPFAM" id="SSF52833">
    <property type="entry name" value="Thioredoxin-like"/>
    <property type="match status" value="1"/>
</dbReference>
<dbReference type="PANTHER" id="PTHR43640">
    <property type="entry name" value="OS07G0260300 PROTEIN"/>
    <property type="match status" value="1"/>
</dbReference>
<dbReference type="InterPro" id="IPR036249">
    <property type="entry name" value="Thioredoxin-like_sf"/>
</dbReference>
<dbReference type="EMBL" id="JAVRHU010000006">
    <property type="protein sequence ID" value="MDT0622896.1"/>
    <property type="molecule type" value="Genomic_DNA"/>
</dbReference>
<comment type="caution">
    <text evidence="2">The sequence shown here is derived from an EMBL/GenBank/DDBJ whole genome shotgun (WGS) entry which is preliminary data.</text>
</comment>
<organism evidence="2 3">
    <name type="scientific">Croceitalea vernalis</name>
    <dbReference type="NCBI Taxonomy" id="3075599"/>
    <lineage>
        <taxon>Bacteria</taxon>
        <taxon>Pseudomonadati</taxon>
        <taxon>Bacteroidota</taxon>
        <taxon>Flavobacteriia</taxon>
        <taxon>Flavobacteriales</taxon>
        <taxon>Flavobacteriaceae</taxon>
        <taxon>Croceitalea</taxon>
    </lineage>
</organism>